<reference evidence="1 2" key="1">
    <citation type="submission" date="2019-05" db="EMBL/GenBank/DDBJ databases">
        <title>Culicoidintestinum kansasii gen. nov., sp. nov. from the gastrointestinal tract of the biting midge, Culicoides sonorensis.</title>
        <authorList>
            <person name="Neupane S."/>
            <person name="Ghosh A."/>
            <person name="Gunther S."/>
            <person name="Martin K."/>
            <person name="Zurek L."/>
        </authorList>
    </citation>
    <scope>NUCLEOTIDE SEQUENCE [LARGE SCALE GENOMIC DNA]</scope>
    <source>
        <strain evidence="1 2">CS-1</strain>
    </source>
</reference>
<gene>
    <name evidence="1" type="ORF">FEZ08_09940</name>
</gene>
<sequence>MANVKNTVGPLFENEFYTVIKKHVDEGQVIEKHDHPQYYGIVTLLTGSVLVDLDNEAPFPLSPGDVLEFDGELNIGFKGLEGGADFTVTLVSKNKKPL</sequence>
<dbReference type="InterPro" id="IPR014710">
    <property type="entry name" value="RmlC-like_jellyroll"/>
</dbReference>
<accession>A0A5R8QB69</accession>
<dbReference type="CDD" id="cd02208">
    <property type="entry name" value="cupin_RmlC-like"/>
    <property type="match status" value="1"/>
</dbReference>
<proteinExistence type="predicted"/>
<evidence type="ECO:0000313" key="2">
    <source>
        <dbReference type="Proteomes" id="UP000306912"/>
    </source>
</evidence>
<dbReference type="Proteomes" id="UP000306912">
    <property type="component" value="Unassembled WGS sequence"/>
</dbReference>
<comment type="caution">
    <text evidence="1">The sequence shown here is derived from an EMBL/GenBank/DDBJ whole genome shotgun (WGS) entry which is preliminary data.</text>
</comment>
<evidence type="ECO:0000313" key="1">
    <source>
        <dbReference type="EMBL" id="TLG72140.1"/>
    </source>
</evidence>
<protein>
    <submittedName>
        <fullName evidence="1">DUF1637 domain-containing protein</fullName>
    </submittedName>
</protein>
<dbReference type="EMBL" id="VBWP01000009">
    <property type="protein sequence ID" value="TLG72140.1"/>
    <property type="molecule type" value="Genomic_DNA"/>
</dbReference>
<dbReference type="InterPro" id="IPR011051">
    <property type="entry name" value="RmlC_Cupin_sf"/>
</dbReference>
<dbReference type="SUPFAM" id="SSF51182">
    <property type="entry name" value="RmlC-like cupins"/>
    <property type="match status" value="1"/>
</dbReference>
<organism evidence="1 2">
    <name type="scientific">Culicoidibacter larvae</name>
    <dbReference type="NCBI Taxonomy" id="2579976"/>
    <lineage>
        <taxon>Bacteria</taxon>
        <taxon>Bacillati</taxon>
        <taxon>Bacillota</taxon>
        <taxon>Culicoidibacteria</taxon>
        <taxon>Culicoidibacterales</taxon>
        <taxon>Culicoidibacteraceae</taxon>
        <taxon>Culicoidibacter</taxon>
    </lineage>
</organism>
<dbReference type="InParanoid" id="A0A5R8QB69"/>
<dbReference type="Gene3D" id="2.60.120.10">
    <property type="entry name" value="Jelly Rolls"/>
    <property type="match status" value="1"/>
</dbReference>
<name>A0A5R8QB69_9FIRM</name>
<dbReference type="AlphaFoldDB" id="A0A5R8QB69"/>
<keyword evidence="2" id="KW-1185">Reference proteome</keyword>
<dbReference type="OrthoDB" id="8613219at2"/>
<dbReference type="RefSeq" id="WP_138191918.1">
    <property type="nucleotide sequence ID" value="NZ_VBWP01000009.1"/>
</dbReference>